<dbReference type="EMBL" id="NPIC01000008">
    <property type="protein sequence ID" value="RDL33959.1"/>
    <property type="molecule type" value="Genomic_DNA"/>
</dbReference>
<dbReference type="GeneID" id="43601176"/>
<dbReference type="AlphaFoldDB" id="A0A370TGD5"/>
<dbReference type="CDD" id="cd08023">
    <property type="entry name" value="GH16_laminarinase_like"/>
    <property type="match status" value="1"/>
</dbReference>
<dbReference type="GO" id="GO:0030246">
    <property type="term" value="F:carbohydrate binding"/>
    <property type="evidence" value="ECO:0007669"/>
    <property type="project" value="UniProtKB-KW"/>
</dbReference>
<dbReference type="PANTHER" id="PTHR10963:SF53">
    <property type="entry name" value="GH16 DOMAIN-CONTAINING PROTEIN"/>
    <property type="match status" value="1"/>
</dbReference>
<dbReference type="Pfam" id="PF26113">
    <property type="entry name" value="GH16_XgeA"/>
    <property type="match status" value="1"/>
</dbReference>
<accession>A0A370TGD5</accession>
<reference evidence="3 4" key="1">
    <citation type="journal article" date="2018" name="IMA Fungus">
        <title>IMA Genome-F 9: Draft genome sequence of Annulohypoxylon stygium, Aspergillus mulundensis, Berkeleyomyces basicola (syn. Thielaviopsis basicola), Ceratocystis smalleyi, two Cercospora beticola strains, Coleophoma cylindrospora, Fusarium fracticaudum, Phialophora cf. hyalina, and Morchella septimelata.</title>
        <authorList>
            <person name="Wingfield B.D."/>
            <person name="Bills G.F."/>
            <person name="Dong Y."/>
            <person name="Huang W."/>
            <person name="Nel W.J."/>
            <person name="Swalarsk-Parry B.S."/>
            <person name="Vaghefi N."/>
            <person name="Wilken P.M."/>
            <person name="An Z."/>
            <person name="de Beer Z.W."/>
            <person name="De Vos L."/>
            <person name="Chen L."/>
            <person name="Duong T.A."/>
            <person name="Gao Y."/>
            <person name="Hammerbacher A."/>
            <person name="Kikkert J.R."/>
            <person name="Li Y."/>
            <person name="Li H."/>
            <person name="Li K."/>
            <person name="Li Q."/>
            <person name="Liu X."/>
            <person name="Ma X."/>
            <person name="Naidoo K."/>
            <person name="Pethybridge S.J."/>
            <person name="Sun J."/>
            <person name="Steenkamp E.T."/>
            <person name="van der Nest M.A."/>
            <person name="van Wyk S."/>
            <person name="Wingfield M.J."/>
            <person name="Xiong C."/>
            <person name="Yue Q."/>
            <person name="Zhang X."/>
        </authorList>
    </citation>
    <scope>NUCLEOTIDE SEQUENCE [LARGE SCALE GENOMIC DNA]</scope>
    <source>
        <strain evidence="3 4">BP 5553</strain>
    </source>
</reference>
<dbReference type="OrthoDB" id="192832at2759"/>
<protein>
    <submittedName>
        <fullName evidence="3">Concanavalin A-like lectin</fullName>
    </submittedName>
</protein>
<dbReference type="Gene3D" id="2.60.120.200">
    <property type="match status" value="1"/>
</dbReference>
<feature type="domain" description="GH16" evidence="2">
    <location>
        <begin position="50"/>
        <end position="334"/>
    </location>
</feature>
<dbReference type="Proteomes" id="UP000254866">
    <property type="component" value="Unassembled WGS sequence"/>
</dbReference>
<proteinExistence type="predicted"/>
<dbReference type="STRING" id="2656787.A0A370TGD5"/>
<sequence>MSFRQTFDGIVNKSKAKLKEYTDQQSSSSHSNAPPPVPSWSKPPQAPQQPQWYHPTPPIPTETHPSYAAPQPQTQPQPYWQPNFDPSLPVSAHFIQETGAHGWGNNESQNYTTSPANSFFTPHNQLVIRAIVNTNTPNDKYTSARLNTHQKLSRTRGFLTATVRAPCATGIWPAFWLLPAEPFTWPNDGEVDLFESWNGDCVNHSCLHWGHFNGEDWNKHRVIETDVPSMPEREVQIGFAWMQEEDRDGAPGKMIWYLDGKVVMRGDIPAGTRRLSDWRVIINVAMGGNVCAGKLPADGSYDFVVMGLSMWDSPFGGWEHFERDWGSAREGKTM</sequence>
<dbReference type="InterPro" id="IPR000757">
    <property type="entry name" value="Beta-glucanase-like"/>
</dbReference>
<feature type="region of interest" description="Disordered" evidence="1">
    <location>
        <begin position="17"/>
        <end position="83"/>
    </location>
</feature>
<keyword evidence="4" id="KW-1185">Reference proteome</keyword>
<name>A0A370TGD5_9HELO</name>
<gene>
    <name evidence="3" type="ORF">BP5553_08327</name>
</gene>
<evidence type="ECO:0000313" key="4">
    <source>
        <dbReference type="Proteomes" id="UP000254866"/>
    </source>
</evidence>
<evidence type="ECO:0000256" key="1">
    <source>
        <dbReference type="SAM" id="MobiDB-lite"/>
    </source>
</evidence>
<dbReference type="InterPro" id="IPR050546">
    <property type="entry name" value="Glycosyl_Hydrlase_16"/>
</dbReference>
<comment type="caution">
    <text evidence="3">The sequence shown here is derived from an EMBL/GenBank/DDBJ whole genome shotgun (WGS) entry which is preliminary data.</text>
</comment>
<feature type="compositionally biased region" description="Polar residues" evidence="1">
    <location>
        <begin position="23"/>
        <end position="32"/>
    </location>
</feature>
<dbReference type="SUPFAM" id="SSF49899">
    <property type="entry name" value="Concanavalin A-like lectins/glucanases"/>
    <property type="match status" value="1"/>
</dbReference>
<feature type="compositionally biased region" description="Low complexity" evidence="1">
    <location>
        <begin position="61"/>
        <end position="82"/>
    </location>
</feature>
<dbReference type="RefSeq" id="XP_031867241.1">
    <property type="nucleotide sequence ID" value="XM_032016950.1"/>
</dbReference>
<evidence type="ECO:0000259" key="2">
    <source>
        <dbReference type="PROSITE" id="PS51762"/>
    </source>
</evidence>
<organism evidence="3 4">
    <name type="scientific">Venustampulla echinocandica</name>
    <dbReference type="NCBI Taxonomy" id="2656787"/>
    <lineage>
        <taxon>Eukaryota</taxon>
        <taxon>Fungi</taxon>
        <taxon>Dikarya</taxon>
        <taxon>Ascomycota</taxon>
        <taxon>Pezizomycotina</taxon>
        <taxon>Leotiomycetes</taxon>
        <taxon>Helotiales</taxon>
        <taxon>Pleuroascaceae</taxon>
        <taxon>Venustampulla</taxon>
    </lineage>
</organism>
<dbReference type="InterPro" id="IPR013320">
    <property type="entry name" value="ConA-like_dom_sf"/>
</dbReference>
<dbReference type="GO" id="GO:0005975">
    <property type="term" value="P:carbohydrate metabolic process"/>
    <property type="evidence" value="ECO:0007669"/>
    <property type="project" value="InterPro"/>
</dbReference>
<dbReference type="GO" id="GO:0004553">
    <property type="term" value="F:hydrolase activity, hydrolyzing O-glycosyl compounds"/>
    <property type="evidence" value="ECO:0007669"/>
    <property type="project" value="InterPro"/>
</dbReference>
<evidence type="ECO:0000313" key="3">
    <source>
        <dbReference type="EMBL" id="RDL33959.1"/>
    </source>
</evidence>
<dbReference type="PANTHER" id="PTHR10963">
    <property type="entry name" value="GLYCOSYL HYDROLASE-RELATED"/>
    <property type="match status" value="1"/>
</dbReference>
<dbReference type="PROSITE" id="PS51762">
    <property type="entry name" value="GH16_2"/>
    <property type="match status" value="1"/>
</dbReference>
<keyword evidence="3" id="KW-0430">Lectin</keyword>